<accession>A0A2A9PBS7</accession>
<sequence>MVTSDPPPPPPSGPRPARHPKKGVASPPSQGLLCPCSRIALRPVGCSFCLRYQASGAIVEAIGTASKARTTTASPTHRLLRRGDDDGHKCHVFRAHTDISPAGDSATHIVRSWAHAELSSQCT</sequence>
<dbReference type="EMBL" id="LAZP02000271">
    <property type="protein sequence ID" value="PFH58664.1"/>
    <property type="molecule type" value="Genomic_DNA"/>
</dbReference>
<evidence type="ECO:0000313" key="3">
    <source>
        <dbReference type="Proteomes" id="UP000037136"/>
    </source>
</evidence>
<feature type="compositionally biased region" description="Pro residues" evidence="1">
    <location>
        <begin position="1"/>
        <end position="14"/>
    </location>
</feature>
<name>A0A2A9PBS7_OPHUN</name>
<organism evidence="2 3">
    <name type="scientific">Ophiocordyceps unilateralis</name>
    <name type="common">Zombie-ant fungus</name>
    <name type="synonym">Torrubia unilateralis</name>
    <dbReference type="NCBI Taxonomy" id="268505"/>
    <lineage>
        <taxon>Eukaryota</taxon>
        <taxon>Fungi</taxon>
        <taxon>Dikarya</taxon>
        <taxon>Ascomycota</taxon>
        <taxon>Pezizomycotina</taxon>
        <taxon>Sordariomycetes</taxon>
        <taxon>Hypocreomycetidae</taxon>
        <taxon>Hypocreales</taxon>
        <taxon>Ophiocordycipitaceae</taxon>
        <taxon>Ophiocordyceps</taxon>
    </lineage>
</organism>
<proteinExistence type="predicted"/>
<protein>
    <submittedName>
        <fullName evidence="2">Uncharacterized protein</fullName>
    </submittedName>
</protein>
<evidence type="ECO:0000313" key="2">
    <source>
        <dbReference type="EMBL" id="PFH58664.1"/>
    </source>
</evidence>
<dbReference type="Proteomes" id="UP000037136">
    <property type="component" value="Unassembled WGS sequence"/>
</dbReference>
<reference evidence="2 3" key="1">
    <citation type="journal article" date="2015" name="BMC Genomics">
        <title>Gene expression during zombie ant biting behavior reflects the complexity underlying fungal parasitic behavioral manipulation.</title>
        <authorList>
            <person name="de Bekker C."/>
            <person name="Ohm R.A."/>
            <person name="Loreto R.G."/>
            <person name="Sebastian A."/>
            <person name="Albert I."/>
            <person name="Merrow M."/>
            <person name="Brachmann A."/>
            <person name="Hughes D.P."/>
        </authorList>
    </citation>
    <scope>NUCLEOTIDE SEQUENCE [LARGE SCALE GENOMIC DNA]</scope>
    <source>
        <strain evidence="2 3">SC16a</strain>
    </source>
</reference>
<feature type="region of interest" description="Disordered" evidence="1">
    <location>
        <begin position="1"/>
        <end position="30"/>
    </location>
</feature>
<keyword evidence="3" id="KW-1185">Reference proteome</keyword>
<dbReference type="AlphaFoldDB" id="A0A2A9PBS7"/>
<comment type="caution">
    <text evidence="2">The sequence shown here is derived from an EMBL/GenBank/DDBJ whole genome shotgun (WGS) entry which is preliminary data.</text>
</comment>
<evidence type="ECO:0000256" key="1">
    <source>
        <dbReference type="SAM" id="MobiDB-lite"/>
    </source>
</evidence>
<gene>
    <name evidence="2" type="ORF">XA68_13410</name>
</gene>
<reference evidence="2 3" key="2">
    <citation type="journal article" date="2017" name="Sci. Rep.">
        <title>Ant-infecting Ophiocordyceps genomes reveal a high diversity of potential behavioral manipulation genes and a possible major role for enterotoxins.</title>
        <authorList>
            <person name="de Bekker C."/>
            <person name="Ohm R.A."/>
            <person name="Evans H.C."/>
            <person name="Brachmann A."/>
            <person name="Hughes D.P."/>
        </authorList>
    </citation>
    <scope>NUCLEOTIDE SEQUENCE [LARGE SCALE GENOMIC DNA]</scope>
    <source>
        <strain evidence="2 3">SC16a</strain>
    </source>
</reference>